<organism evidence="1 2">
    <name type="scientific">Mycolicibacterium fallax</name>
    <name type="common">Mycobacterium fallax</name>
    <dbReference type="NCBI Taxonomy" id="1793"/>
    <lineage>
        <taxon>Bacteria</taxon>
        <taxon>Bacillati</taxon>
        <taxon>Actinomycetota</taxon>
        <taxon>Actinomycetes</taxon>
        <taxon>Mycobacteriales</taxon>
        <taxon>Mycobacteriaceae</taxon>
        <taxon>Mycolicibacterium</taxon>
    </lineage>
</organism>
<dbReference type="Proteomes" id="UP000193484">
    <property type="component" value="Unassembled WGS sequence"/>
</dbReference>
<dbReference type="STRING" id="1793.AWC04_13005"/>
<dbReference type="AlphaFoldDB" id="A0A1X1R981"/>
<dbReference type="Pfam" id="PF03861">
    <property type="entry name" value="ANTAR"/>
    <property type="match status" value="1"/>
</dbReference>
<reference evidence="1 2" key="1">
    <citation type="submission" date="2016-01" db="EMBL/GenBank/DDBJ databases">
        <title>The new phylogeny of the genus Mycobacterium.</title>
        <authorList>
            <person name="Tarcisio F."/>
            <person name="Conor M."/>
            <person name="Antonella G."/>
            <person name="Elisabetta G."/>
            <person name="Giulia F.S."/>
            <person name="Sara T."/>
            <person name="Anna F."/>
            <person name="Clotilde B."/>
            <person name="Roberto B."/>
            <person name="Veronica D.S."/>
            <person name="Fabio R."/>
            <person name="Monica P."/>
            <person name="Olivier J."/>
            <person name="Enrico T."/>
            <person name="Nicola S."/>
        </authorList>
    </citation>
    <scope>NUCLEOTIDE SEQUENCE [LARGE SCALE GENOMIC DNA]</scope>
    <source>
        <strain evidence="1 2">DSM 44179</strain>
    </source>
</reference>
<dbReference type="InterPro" id="IPR036388">
    <property type="entry name" value="WH-like_DNA-bd_sf"/>
</dbReference>
<sequence>MHHIIVIADHMLSDDGTVIGTEGYYIDITETVESEIRQYLAETVPDVIAAREDIDRAKRVLMFVYGVSADRAFDIPRWRSQKTNVKLRLLAAQLVDDFAAQEPLLSRSARERFDHLLLIAHRRAH</sequence>
<dbReference type="EMBL" id="LQOJ01000043">
    <property type="protein sequence ID" value="ORV01712.1"/>
    <property type="molecule type" value="Genomic_DNA"/>
</dbReference>
<evidence type="ECO:0000313" key="2">
    <source>
        <dbReference type="Proteomes" id="UP000193484"/>
    </source>
</evidence>
<keyword evidence="2" id="KW-1185">Reference proteome</keyword>
<dbReference type="InterPro" id="IPR005561">
    <property type="entry name" value="ANTAR"/>
</dbReference>
<dbReference type="GO" id="GO:0003723">
    <property type="term" value="F:RNA binding"/>
    <property type="evidence" value="ECO:0007669"/>
    <property type="project" value="InterPro"/>
</dbReference>
<protein>
    <submittedName>
        <fullName evidence="1">Uncharacterized protein</fullName>
    </submittedName>
</protein>
<proteinExistence type="predicted"/>
<evidence type="ECO:0000313" key="1">
    <source>
        <dbReference type="EMBL" id="ORV01712.1"/>
    </source>
</evidence>
<gene>
    <name evidence="1" type="ORF">AWC04_13005</name>
</gene>
<dbReference type="Gene3D" id="1.10.10.10">
    <property type="entry name" value="Winged helix-like DNA-binding domain superfamily/Winged helix DNA-binding domain"/>
    <property type="match status" value="1"/>
</dbReference>
<comment type="caution">
    <text evidence="1">The sequence shown here is derived from an EMBL/GenBank/DDBJ whole genome shotgun (WGS) entry which is preliminary data.</text>
</comment>
<accession>A0A1X1R981</accession>
<dbReference type="PROSITE" id="PS50921">
    <property type="entry name" value="ANTAR"/>
    <property type="match status" value="1"/>
</dbReference>
<name>A0A1X1R981_MYCFA</name>
<dbReference type="SMART" id="SM01012">
    <property type="entry name" value="ANTAR"/>
    <property type="match status" value="1"/>
</dbReference>